<organism evidence="2 3">
    <name type="scientific">Rhipicephalus sanguineus</name>
    <name type="common">Brown dog tick</name>
    <name type="synonym">Ixodes sanguineus</name>
    <dbReference type="NCBI Taxonomy" id="34632"/>
    <lineage>
        <taxon>Eukaryota</taxon>
        <taxon>Metazoa</taxon>
        <taxon>Ecdysozoa</taxon>
        <taxon>Arthropoda</taxon>
        <taxon>Chelicerata</taxon>
        <taxon>Arachnida</taxon>
        <taxon>Acari</taxon>
        <taxon>Parasitiformes</taxon>
        <taxon>Ixodida</taxon>
        <taxon>Ixodoidea</taxon>
        <taxon>Ixodidae</taxon>
        <taxon>Rhipicephalinae</taxon>
        <taxon>Rhipicephalus</taxon>
        <taxon>Rhipicephalus</taxon>
    </lineage>
</organism>
<dbReference type="VEuPathDB" id="VectorBase:RSAN_045781"/>
<dbReference type="Gene3D" id="3.30.420.10">
    <property type="entry name" value="Ribonuclease H-like superfamily/Ribonuclease H"/>
    <property type="match status" value="1"/>
</dbReference>
<dbReference type="EMBL" id="JABSTV010001245">
    <property type="protein sequence ID" value="KAH7981931.1"/>
    <property type="molecule type" value="Genomic_DNA"/>
</dbReference>
<dbReference type="GO" id="GO:0003676">
    <property type="term" value="F:nucleic acid binding"/>
    <property type="evidence" value="ECO:0007669"/>
    <property type="project" value="InterPro"/>
</dbReference>
<dbReference type="Proteomes" id="UP000821837">
    <property type="component" value="Chromosome 1"/>
</dbReference>
<accession>A0A9D4T8A2</accession>
<dbReference type="InterPro" id="IPR002156">
    <property type="entry name" value="RNaseH_domain"/>
</dbReference>
<proteinExistence type="predicted"/>
<dbReference type="CDD" id="cd09276">
    <property type="entry name" value="Rnase_HI_RT_non_LTR"/>
    <property type="match status" value="1"/>
</dbReference>
<gene>
    <name evidence="2" type="ORF">HPB52_001812</name>
</gene>
<name>A0A9D4T8A2_RHISA</name>
<evidence type="ECO:0000313" key="3">
    <source>
        <dbReference type="Proteomes" id="UP000821837"/>
    </source>
</evidence>
<protein>
    <recommendedName>
        <fullName evidence="1">RNase H type-1 domain-containing protein</fullName>
    </recommendedName>
</protein>
<reference evidence="2" key="1">
    <citation type="journal article" date="2020" name="Cell">
        <title>Large-Scale Comparative Analyses of Tick Genomes Elucidate Their Genetic Diversity and Vector Capacities.</title>
        <authorList>
            <consortium name="Tick Genome and Microbiome Consortium (TIGMIC)"/>
            <person name="Jia N."/>
            <person name="Wang J."/>
            <person name="Shi W."/>
            <person name="Du L."/>
            <person name="Sun Y."/>
            <person name="Zhan W."/>
            <person name="Jiang J.F."/>
            <person name="Wang Q."/>
            <person name="Zhang B."/>
            <person name="Ji P."/>
            <person name="Bell-Sakyi L."/>
            <person name="Cui X.M."/>
            <person name="Yuan T.T."/>
            <person name="Jiang B.G."/>
            <person name="Yang W.F."/>
            <person name="Lam T.T."/>
            <person name="Chang Q.C."/>
            <person name="Ding S.J."/>
            <person name="Wang X.J."/>
            <person name="Zhu J.G."/>
            <person name="Ruan X.D."/>
            <person name="Zhao L."/>
            <person name="Wei J.T."/>
            <person name="Ye R.Z."/>
            <person name="Que T.C."/>
            <person name="Du C.H."/>
            <person name="Zhou Y.H."/>
            <person name="Cheng J.X."/>
            <person name="Dai P.F."/>
            <person name="Guo W.B."/>
            <person name="Han X.H."/>
            <person name="Huang E.J."/>
            <person name="Li L.F."/>
            <person name="Wei W."/>
            <person name="Gao Y.C."/>
            <person name="Liu J.Z."/>
            <person name="Shao H.Z."/>
            <person name="Wang X."/>
            <person name="Wang C.C."/>
            <person name="Yang T.C."/>
            <person name="Huo Q.B."/>
            <person name="Li W."/>
            <person name="Chen H.Y."/>
            <person name="Chen S.E."/>
            <person name="Zhou L.G."/>
            <person name="Ni X.B."/>
            <person name="Tian J.H."/>
            <person name="Sheng Y."/>
            <person name="Liu T."/>
            <person name="Pan Y.S."/>
            <person name="Xia L.Y."/>
            <person name="Li J."/>
            <person name="Zhao F."/>
            <person name="Cao W.C."/>
        </authorList>
    </citation>
    <scope>NUCLEOTIDE SEQUENCE</scope>
    <source>
        <strain evidence="2">Rsan-2018</strain>
    </source>
</reference>
<feature type="domain" description="RNase H type-1" evidence="1">
    <location>
        <begin position="140"/>
        <end position="273"/>
    </location>
</feature>
<dbReference type="SUPFAM" id="SSF53098">
    <property type="entry name" value="Ribonuclease H-like"/>
    <property type="match status" value="1"/>
</dbReference>
<evidence type="ECO:0000313" key="2">
    <source>
        <dbReference type="EMBL" id="KAH7981931.1"/>
    </source>
</evidence>
<dbReference type="AlphaFoldDB" id="A0A9D4T8A2"/>
<dbReference type="InterPro" id="IPR036397">
    <property type="entry name" value="RNaseH_sf"/>
</dbReference>
<sequence length="488" mass="54496">MQRCYVRPDHKIVMYCQVILPALTYGSPVWWSEDHVDCRLQARLITVQRVALLALTRAYRTTSTAALQVLMHAPPIDLELERVNAEFRLFTLRRHVAFGACRFRPSWVADAHQSTTIHPLIPAAVPFLRLTSAQARVASRAAAVHVFTDGSFSSLSAGAAFVVLANPTRVLGVGRFKLTRATSAYTAEVVAFREAVLHALSARYTLPVAFYSDCLSLLQALASQRNAEPHVLDLRVLLRRLSRSVPLYVFHVPGHSGVIGNEVADFLAQRAAVHGHNRSLPLPFRAVRQQLRRETLVLWTARWRETSTRTELFRWVQDVHALPPYFPPPAPLVTLLTGHGRFPHYFYRFNIMREPRCPCGSYCLDMSHVLHACTITAPYTNRIEPQEDYRAARYYAILCCPRNRALLIGGAGTGAIPVGPLGLGRPSLATLLLAFSASGSVWPFLVPCPHDVWDFPCSDGFCSFLRFGDVASCGCHIFPTPLPRLRMP</sequence>
<dbReference type="PROSITE" id="PS50879">
    <property type="entry name" value="RNASE_H_1"/>
    <property type="match status" value="1"/>
</dbReference>
<dbReference type="Pfam" id="PF00075">
    <property type="entry name" value="RNase_H"/>
    <property type="match status" value="1"/>
</dbReference>
<evidence type="ECO:0000259" key="1">
    <source>
        <dbReference type="PROSITE" id="PS50879"/>
    </source>
</evidence>
<keyword evidence="3" id="KW-1185">Reference proteome</keyword>
<dbReference type="InterPro" id="IPR012337">
    <property type="entry name" value="RNaseH-like_sf"/>
</dbReference>
<comment type="caution">
    <text evidence="2">The sequence shown here is derived from an EMBL/GenBank/DDBJ whole genome shotgun (WGS) entry which is preliminary data.</text>
</comment>
<dbReference type="GO" id="GO:0004523">
    <property type="term" value="F:RNA-DNA hybrid ribonuclease activity"/>
    <property type="evidence" value="ECO:0007669"/>
    <property type="project" value="InterPro"/>
</dbReference>
<reference evidence="2" key="2">
    <citation type="submission" date="2021-09" db="EMBL/GenBank/DDBJ databases">
        <authorList>
            <person name="Jia N."/>
            <person name="Wang J."/>
            <person name="Shi W."/>
            <person name="Du L."/>
            <person name="Sun Y."/>
            <person name="Zhan W."/>
            <person name="Jiang J."/>
            <person name="Wang Q."/>
            <person name="Zhang B."/>
            <person name="Ji P."/>
            <person name="Sakyi L.B."/>
            <person name="Cui X."/>
            <person name="Yuan T."/>
            <person name="Jiang B."/>
            <person name="Yang W."/>
            <person name="Lam T.T.-Y."/>
            <person name="Chang Q."/>
            <person name="Ding S."/>
            <person name="Wang X."/>
            <person name="Zhu J."/>
            <person name="Ruan X."/>
            <person name="Zhao L."/>
            <person name="Wei J."/>
            <person name="Que T."/>
            <person name="Du C."/>
            <person name="Cheng J."/>
            <person name="Dai P."/>
            <person name="Han X."/>
            <person name="Huang E."/>
            <person name="Gao Y."/>
            <person name="Liu J."/>
            <person name="Shao H."/>
            <person name="Ye R."/>
            <person name="Li L."/>
            <person name="Wei W."/>
            <person name="Wang X."/>
            <person name="Wang C."/>
            <person name="Huo Q."/>
            <person name="Li W."/>
            <person name="Guo W."/>
            <person name="Chen H."/>
            <person name="Chen S."/>
            <person name="Zhou L."/>
            <person name="Zhou L."/>
            <person name="Ni X."/>
            <person name="Tian J."/>
            <person name="Zhou Y."/>
            <person name="Sheng Y."/>
            <person name="Liu T."/>
            <person name="Pan Y."/>
            <person name="Xia L."/>
            <person name="Li J."/>
            <person name="Zhao F."/>
            <person name="Cao W."/>
        </authorList>
    </citation>
    <scope>NUCLEOTIDE SEQUENCE</scope>
    <source>
        <strain evidence="2">Rsan-2018</strain>
        <tissue evidence="2">Larvae</tissue>
    </source>
</reference>